<evidence type="ECO:0000256" key="5">
    <source>
        <dbReference type="ARBA" id="ARBA00023306"/>
    </source>
</evidence>
<dbReference type="GO" id="GO:0003697">
    <property type="term" value="F:single-stranded DNA binding"/>
    <property type="evidence" value="ECO:0007669"/>
    <property type="project" value="TreeGrafter"/>
</dbReference>
<dbReference type="KEGG" id="hazt:108666491"/>
<dbReference type="GO" id="GO:0003682">
    <property type="term" value="F:chromatin binding"/>
    <property type="evidence" value="ECO:0007669"/>
    <property type="project" value="TreeGrafter"/>
</dbReference>
<feature type="region of interest" description="Disordered" evidence="6">
    <location>
        <begin position="133"/>
        <end position="156"/>
    </location>
</feature>
<dbReference type="GO" id="GO:0051301">
    <property type="term" value="P:cell division"/>
    <property type="evidence" value="ECO:0007669"/>
    <property type="project" value="UniProtKB-KW"/>
</dbReference>
<dbReference type="GO" id="GO:0000727">
    <property type="term" value="P:double-strand break repair via break-induced replication"/>
    <property type="evidence" value="ECO:0007669"/>
    <property type="project" value="TreeGrafter"/>
</dbReference>
<dbReference type="CTD" id="8318"/>
<comment type="subcellular location">
    <subcellularLocation>
        <location evidence="1">Nucleus</location>
    </subcellularLocation>
</comment>
<name>A0A8B7N5I6_HYAAZ</name>
<organism evidence="7 8">
    <name type="scientific">Hyalella azteca</name>
    <name type="common">Amphipod</name>
    <dbReference type="NCBI Taxonomy" id="294128"/>
    <lineage>
        <taxon>Eukaryota</taxon>
        <taxon>Metazoa</taxon>
        <taxon>Ecdysozoa</taxon>
        <taxon>Arthropoda</taxon>
        <taxon>Crustacea</taxon>
        <taxon>Multicrustacea</taxon>
        <taxon>Malacostraca</taxon>
        <taxon>Eumalacostraca</taxon>
        <taxon>Peracarida</taxon>
        <taxon>Amphipoda</taxon>
        <taxon>Senticaudata</taxon>
        <taxon>Talitrida</taxon>
        <taxon>Talitroidea</taxon>
        <taxon>Hyalellidae</taxon>
        <taxon>Hyalella</taxon>
    </lineage>
</organism>
<proteinExistence type="inferred from homology"/>
<feature type="compositionally biased region" description="Acidic residues" evidence="6">
    <location>
        <begin position="138"/>
        <end position="148"/>
    </location>
</feature>
<dbReference type="InterPro" id="IPR003874">
    <property type="entry name" value="CDC45"/>
</dbReference>
<dbReference type="AlphaFoldDB" id="A0A8B7N5I6"/>
<evidence type="ECO:0000256" key="3">
    <source>
        <dbReference type="ARBA" id="ARBA00022705"/>
    </source>
</evidence>
<accession>A0A8B7N5I6</accession>
<dbReference type="Pfam" id="PF02724">
    <property type="entry name" value="CDC45"/>
    <property type="match status" value="1"/>
</dbReference>
<sequence length="553" mass="61759">MFVTNIIKEFYDCISGKRVLVLVHSDLDAICSGKILQALFRADHILYTLCPVLTLSDLLTAVKSHKEQISSIILINCGGTLDLVEFLELPPHIKVFLADTHRPLHVCNIYSDDQIRILGQLDDDEEVPAFGDVFRDDETSESEEEDEDGVSRISESRLEKQRERRLWEQKRNKLLFDYSQFSYFAGSTATLMFELAWKLSKDTSDLLWLAIVSLSGEQLCSIREQHKLALCAADLNTHVARLHHTNHTDTTEPAADTITFQKDVQLSLYRHWSLVESMRHSPLTATSLKLWTHKGEKKMFELLAELGLPLTECRQLFCGMDVKLRSELPTLLEGKADKYGLGGLVTPSFSRSHVFHSRCSASDFAHAALALLEPPSTDGLSMSHAFLDASDCLNGSTVFAKGIASARKQLEAVYRQMQTFLDMNQVISAGPFLYATVLQGSPLAAFMSGPHVLGALGRFTLGAHVSASRNKKARSLPLVLTTPDSSQPQDWCLVCGIPPLADTSHRNFFGKAFEQAVSKTQSRAQLEFFDSHVIRLHVEDRSKFFDALISLLS</sequence>
<keyword evidence="8" id="KW-0132">Cell division</keyword>
<dbReference type="GO" id="GO:1902977">
    <property type="term" value="P:mitotic DNA replication preinitiation complex assembly"/>
    <property type="evidence" value="ECO:0007669"/>
    <property type="project" value="TreeGrafter"/>
</dbReference>
<keyword evidence="7" id="KW-1185">Reference proteome</keyword>
<keyword evidence="5" id="KW-0131">Cell cycle</keyword>
<keyword evidence="3" id="KW-0235">DNA replication</keyword>
<comment type="similarity">
    <text evidence="2">Belongs to the CDC45 family.</text>
</comment>
<dbReference type="GeneID" id="108666491"/>
<evidence type="ECO:0000256" key="4">
    <source>
        <dbReference type="ARBA" id="ARBA00023242"/>
    </source>
</evidence>
<evidence type="ECO:0000256" key="1">
    <source>
        <dbReference type="ARBA" id="ARBA00004123"/>
    </source>
</evidence>
<dbReference type="GO" id="GO:0006270">
    <property type="term" value="P:DNA replication initiation"/>
    <property type="evidence" value="ECO:0007669"/>
    <property type="project" value="InterPro"/>
</dbReference>
<evidence type="ECO:0000313" key="8">
    <source>
        <dbReference type="RefSeq" id="XP_018008865.1"/>
    </source>
</evidence>
<dbReference type="OMA" id="EDCFMEA"/>
<protein>
    <submittedName>
        <fullName evidence="8">Cell division control protein 45 homolog</fullName>
    </submittedName>
</protein>
<evidence type="ECO:0000256" key="2">
    <source>
        <dbReference type="ARBA" id="ARBA00010727"/>
    </source>
</evidence>
<dbReference type="GO" id="GO:0003688">
    <property type="term" value="F:DNA replication origin binding"/>
    <property type="evidence" value="ECO:0007669"/>
    <property type="project" value="TreeGrafter"/>
</dbReference>
<gene>
    <name evidence="8" type="primary">LOC108666491</name>
</gene>
<dbReference type="PANTHER" id="PTHR10507:SF0">
    <property type="entry name" value="CELL DIVISION CONTROL PROTEIN 45 HOMOLOG"/>
    <property type="match status" value="1"/>
</dbReference>
<dbReference type="OrthoDB" id="10258882at2759"/>
<keyword evidence="4" id="KW-0539">Nucleus</keyword>
<dbReference type="PANTHER" id="PTHR10507">
    <property type="entry name" value="CDC45-RELATED PROTEIN"/>
    <property type="match status" value="1"/>
</dbReference>
<dbReference type="GO" id="GO:0031261">
    <property type="term" value="C:DNA replication preinitiation complex"/>
    <property type="evidence" value="ECO:0007669"/>
    <property type="project" value="TreeGrafter"/>
</dbReference>
<evidence type="ECO:0000313" key="7">
    <source>
        <dbReference type="Proteomes" id="UP000694843"/>
    </source>
</evidence>
<reference evidence="8" key="1">
    <citation type="submission" date="2025-08" db="UniProtKB">
        <authorList>
            <consortium name="RefSeq"/>
        </authorList>
    </citation>
    <scope>IDENTIFICATION</scope>
    <source>
        <tissue evidence="8">Whole organism</tissue>
    </source>
</reference>
<dbReference type="Proteomes" id="UP000694843">
    <property type="component" value="Unplaced"/>
</dbReference>
<dbReference type="RefSeq" id="XP_018008865.1">
    <property type="nucleotide sequence ID" value="XM_018153376.2"/>
</dbReference>
<evidence type="ECO:0000256" key="6">
    <source>
        <dbReference type="SAM" id="MobiDB-lite"/>
    </source>
</evidence>